<dbReference type="AlphaFoldDB" id="A0A9N9DMU6"/>
<accession>A0A9N9DMU6</accession>
<comment type="caution">
    <text evidence="1">The sequence shown here is derived from an EMBL/GenBank/DDBJ whole genome shotgun (WGS) entry which is preliminary data.</text>
</comment>
<organism evidence="1 2">
    <name type="scientific">Paraglomus occultum</name>
    <dbReference type="NCBI Taxonomy" id="144539"/>
    <lineage>
        <taxon>Eukaryota</taxon>
        <taxon>Fungi</taxon>
        <taxon>Fungi incertae sedis</taxon>
        <taxon>Mucoromycota</taxon>
        <taxon>Glomeromycotina</taxon>
        <taxon>Glomeromycetes</taxon>
        <taxon>Paraglomerales</taxon>
        <taxon>Paraglomeraceae</taxon>
        <taxon>Paraglomus</taxon>
    </lineage>
</organism>
<feature type="non-terminal residue" evidence="1">
    <location>
        <position position="47"/>
    </location>
</feature>
<proteinExistence type="predicted"/>
<dbReference type="Proteomes" id="UP000789572">
    <property type="component" value="Unassembled WGS sequence"/>
</dbReference>
<dbReference type="EMBL" id="CAJVPJ010003933">
    <property type="protein sequence ID" value="CAG8646534.1"/>
    <property type="molecule type" value="Genomic_DNA"/>
</dbReference>
<sequence>GELTDKNNNLSEFELNVTFDVQDENYSISQIAEIIRDELQRMMDTNE</sequence>
<name>A0A9N9DMU6_9GLOM</name>
<gene>
    <name evidence="1" type="ORF">POCULU_LOCUS9713</name>
</gene>
<keyword evidence="2" id="KW-1185">Reference proteome</keyword>
<protein>
    <submittedName>
        <fullName evidence="1">5522_t:CDS:1</fullName>
    </submittedName>
</protein>
<evidence type="ECO:0000313" key="1">
    <source>
        <dbReference type="EMBL" id="CAG8646534.1"/>
    </source>
</evidence>
<reference evidence="1" key="1">
    <citation type="submission" date="2021-06" db="EMBL/GenBank/DDBJ databases">
        <authorList>
            <person name="Kallberg Y."/>
            <person name="Tangrot J."/>
            <person name="Rosling A."/>
        </authorList>
    </citation>
    <scope>NUCLEOTIDE SEQUENCE</scope>
    <source>
        <strain evidence="1">IA702</strain>
    </source>
</reference>
<feature type="non-terminal residue" evidence="1">
    <location>
        <position position="1"/>
    </location>
</feature>
<evidence type="ECO:0000313" key="2">
    <source>
        <dbReference type="Proteomes" id="UP000789572"/>
    </source>
</evidence>